<dbReference type="Pfam" id="PF24068">
    <property type="entry name" value="TPD1_C"/>
    <property type="match status" value="1"/>
</dbReference>
<reference evidence="4" key="2">
    <citation type="journal article" date="2018" name="BMC Genomics">
        <title>A manually annotated Actinidia chinensis var. chinensis (kiwifruit) genome highlights the challenges associated with draft genomes and gene prediction in plants.</title>
        <authorList>
            <person name="Pilkington S.M."/>
            <person name="Crowhurst R."/>
            <person name="Hilario E."/>
            <person name="Nardozza S."/>
            <person name="Fraser L."/>
            <person name="Peng Y."/>
            <person name="Gunaseelan K."/>
            <person name="Simpson R."/>
            <person name="Tahir J."/>
            <person name="Deroles S.C."/>
            <person name="Templeton K."/>
            <person name="Luo Z."/>
            <person name="Davy M."/>
            <person name="Cheng C."/>
            <person name="McNeilage M."/>
            <person name="Scaglione D."/>
            <person name="Liu Y."/>
            <person name="Zhang Q."/>
            <person name="Datson P."/>
            <person name="De Silva N."/>
            <person name="Gardiner S.E."/>
            <person name="Bassett H."/>
            <person name="Chagne D."/>
            <person name="McCallum J."/>
            <person name="Dzierzon H."/>
            <person name="Deng C."/>
            <person name="Wang Y.Y."/>
            <person name="Barron L."/>
            <person name="Manako K."/>
            <person name="Bowen J."/>
            <person name="Foster T.M."/>
            <person name="Erridge Z.A."/>
            <person name="Tiffin H."/>
            <person name="Waite C.N."/>
            <person name="Davies K.M."/>
            <person name="Grierson E.P."/>
            <person name="Laing W.A."/>
            <person name="Kirk R."/>
            <person name="Chen X."/>
            <person name="Wood M."/>
            <person name="Montefiori M."/>
            <person name="Brummell D.A."/>
            <person name="Schwinn K.E."/>
            <person name="Catanach A."/>
            <person name="Fullerton C."/>
            <person name="Li D."/>
            <person name="Meiyalaghan S."/>
            <person name="Nieuwenhuizen N."/>
            <person name="Read N."/>
            <person name="Prakash R."/>
            <person name="Hunter D."/>
            <person name="Zhang H."/>
            <person name="McKenzie M."/>
            <person name="Knabel M."/>
            <person name="Harris A."/>
            <person name="Allan A.C."/>
            <person name="Gleave A."/>
            <person name="Chen A."/>
            <person name="Janssen B.J."/>
            <person name="Plunkett B."/>
            <person name="Ampomah-Dwamena C."/>
            <person name="Voogd C."/>
            <person name="Leif D."/>
            <person name="Lafferty D."/>
            <person name="Souleyre E.J.F."/>
            <person name="Varkonyi-Gasic E."/>
            <person name="Gambi F."/>
            <person name="Hanley J."/>
            <person name="Yao J.L."/>
            <person name="Cheung J."/>
            <person name="David K.M."/>
            <person name="Warren B."/>
            <person name="Marsh K."/>
            <person name="Snowden K.C."/>
            <person name="Lin-Wang K."/>
            <person name="Brian L."/>
            <person name="Martinez-Sanchez M."/>
            <person name="Wang M."/>
            <person name="Ileperuma N."/>
            <person name="Macnee N."/>
            <person name="Campin R."/>
            <person name="McAtee P."/>
            <person name="Drummond R.S.M."/>
            <person name="Espley R.V."/>
            <person name="Ireland H.S."/>
            <person name="Wu R."/>
            <person name="Atkinson R.G."/>
            <person name="Karunairetnam S."/>
            <person name="Bulley S."/>
            <person name="Chunkath S."/>
            <person name="Hanley Z."/>
            <person name="Storey R."/>
            <person name="Thrimawithana A.H."/>
            <person name="Thomson S."/>
            <person name="David C."/>
            <person name="Testolin R."/>
            <person name="Huang H."/>
            <person name="Hellens R.P."/>
            <person name="Schaffer R.J."/>
        </authorList>
    </citation>
    <scope>NUCLEOTIDE SEQUENCE [LARGE SCALE GENOMIC DNA]</scope>
    <source>
        <strain evidence="4">cv. Red5</strain>
    </source>
</reference>
<keyword evidence="1 2" id="KW-0732">Signal</keyword>
<evidence type="ECO:0000313" key="3">
    <source>
        <dbReference type="EMBL" id="PSS23997.1"/>
    </source>
</evidence>
<dbReference type="OMA" id="NNCPMCP"/>
<evidence type="ECO:0000256" key="1">
    <source>
        <dbReference type="ARBA" id="ARBA00022729"/>
    </source>
</evidence>
<feature type="signal peptide" evidence="2">
    <location>
        <begin position="1"/>
        <end position="24"/>
    </location>
</feature>
<protein>
    <submittedName>
        <fullName evidence="3">Uncharacterized protein</fullName>
    </submittedName>
</protein>
<evidence type="ECO:0000256" key="2">
    <source>
        <dbReference type="SAM" id="SignalP"/>
    </source>
</evidence>
<dbReference type="InterPro" id="IPR040361">
    <property type="entry name" value="TPD1"/>
</dbReference>
<dbReference type="FunCoup" id="A0A2R6R8W8">
    <property type="interactions" value="92"/>
</dbReference>
<dbReference type="AlphaFoldDB" id="A0A2R6R8W8"/>
<feature type="chain" id="PRO_5015335150" evidence="2">
    <location>
        <begin position="25"/>
        <end position="129"/>
    </location>
</feature>
<comment type="caution">
    <text evidence="3">The sequence shown here is derived from an EMBL/GenBank/DDBJ whole genome shotgun (WGS) entry which is preliminary data.</text>
</comment>
<accession>A0A2R6R8W8</accession>
<dbReference type="STRING" id="1590841.A0A2R6R8W8"/>
<dbReference type="Gramene" id="PSS23997">
    <property type="protein sequence ID" value="PSS23997"/>
    <property type="gene ID" value="CEY00_Acc08872"/>
</dbReference>
<proteinExistence type="predicted"/>
<dbReference type="EMBL" id="NKQK01000008">
    <property type="protein sequence ID" value="PSS23997.1"/>
    <property type="molecule type" value="Genomic_DNA"/>
</dbReference>
<gene>
    <name evidence="3" type="ORF">CEY00_Acc08872</name>
</gene>
<dbReference type="Proteomes" id="UP000241394">
    <property type="component" value="Chromosome LG8"/>
</dbReference>
<dbReference type="PANTHER" id="PTHR33184">
    <property type="entry name" value="PROTEIN TAPETUM DETERMINANT 1-LIKE-RELATED"/>
    <property type="match status" value="1"/>
</dbReference>
<keyword evidence="4" id="KW-1185">Reference proteome</keyword>
<name>A0A2R6R8W8_ACTCC</name>
<dbReference type="GO" id="GO:0001709">
    <property type="term" value="P:cell fate determination"/>
    <property type="evidence" value="ECO:0007669"/>
    <property type="project" value="TreeGrafter"/>
</dbReference>
<dbReference type="InParanoid" id="A0A2R6R8W8"/>
<sequence>MPSFKRLLWTCLTLASLQFGLGRAKCGDNTYNPTVKQTQLQVGGFSKDPPKFKVEVENNCPMCPLIDLHLKCGSFSQQLVDPKLLKVLAPNNCVVNNGLPLQPLEKLYFNYSHPHKYLLYPSTWYFQCE</sequence>
<organism evidence="3 4">
    <name type="scientific">Actinidia chinensis var. chinensis</name>
    <name type="common">Chinese soft-hair kiwi</name>
    <dbReference type="NCBI Taxonomy" id="1590841"/>
    <lineage>
        <taxon>Eukaryota</taxon>
        <taxon>Viridiplantae</taxon>
        <taxon>Streptophyta</taxon>
        <taxon>Embryophyta</taxon>
        <taxon>Tracheophyta</taxon>
        <taxon>Spermatophyta</taxon>
        <taxon>Magnoliopsida</taxon>
        <taxon>eudicotyledons</taxon>
        <taxon>Gunneridae</taxon>
        <taxon>Pentapetalae</taxon>
        <taxon>asterids</taxon>
        <taxon>Ericales</taxon>
        <taxon>Actinidiaceae</taxon>
        <taxon>Actinidia</taxon>
    </lineage>
</organism>
<evidence type="ECO:0000313" key="4">
    <source>
        <dbReference type="Proteomes" id="UP000241394"/>
    </source>
</evidence>
<dbReference type="PANTHER" id="PTHR33184:SF36">
    <property type="entry name" value="EXPANSIN-LIKE EG45 DOMAIN-CONTAINING PROTEIN"/>
    <property type="match status" value="1"/>
</dbReference>
<reference evidence="3 4" key="1">
    <citation type="submission" date="2017-07" db="EMBL/GenBank/DDBJ databases">
        <title>An improved, manually edited Actinidia chinensis var. chinensis (kiwifruit) genome highlights the challenges associated with draft genomes and gene prediction in plants.</title>
        <authorList>
            <person name="Pilkington S."/>
            <person name="Crowhurst R."/>
            <person name="Hilario E."/>
            <person name="Nardozza S."/>
            <person name="Fraser L."/>
            <person name="Peng Y."/>
            <person name="Gunaseelan K."/>
            <person name="Simpson R."/>
            <person name="Tahir J."/>
            <person name="Deroles S."/>
            <person name="Templeton K."/>
            <person name="Luo Z."/>
            <person name="Davy M."/>
            <person name="Cheng C."/>
            <person name="Mcneilage M."/>
            <person name="Scaglione D."/>
            <person name="Liu Y."/>
            <person name="Zhang Q."/>
            <person name="Datson P."/>
            <person name="De Silva N."/>
            <person name="Gardiner S."/>
            <person name="Bassett H."/>
            <person name="Chagne D."/>
            <person name="Mccallum J."/>
            <person name="Dzierzon H."/>
            <person name="Deng C."/>
            <person name="Wang Y.-Y."/>
            <person name="Barron N."/>
            <person name="Manako K."/>
            <person name="Bowen J."/>
            <person name="Foster T."/>
            <person name="Erridge Z."/>
            <person name="Tiffin H."/>
            <person name="Waite C."/>
            <person name="Davies K."/>
            <person name="Grierson E."/>
            <person name="Laing W."/>
            <person name="Kirk R."/>
            <person name="Chen X."/>
            <person name="Wood M."/>
            <person name="Montefiori M."/>
            <person name="Brummell D."/>
            <person name="Schwinn K."/>
            <person name="Catanach A."/>
            <person name="Fullerton C."/>
            <person name="Li D."/>
            <person name="Meiyalaghan S."/>
            <person name="Nieuwenhuizen N."/>
            <person name="Read N."/>
            <person name="Prakash R."/>
            <person name="Hunter D."/>
            <person name="Zhang H."/>
            <person name="Mckenzie M."/>
            <person name="Knabel M."/>
            <person name="Harris A."/>
            <person name="Allan A."/>
            <person name="Chen A."/>
            <person name="Janssen B."/>
            <person name="Plunkett B."/>
            <person name="Dwamena C."/>
            <person name="Voogd C."/>
            <person name="Leif D."/>
            <person name="Lafferty D."/>
            <person name="Souleyre E."/>
            <person name="Varkonyi-Gasic E."/>
            <person name="Gambi F."/>
            <person name="Hanley J."/>
            <person name="Yao J.-L."/>
            <person name="Cheung J."/>
            <person name="David K."/>
            <person name="Warren B."/>
            <person name="Marsh K."/>
            <person name="Snowden K."/>
            <person name="Lin-Wang K."/>
            <person name="Brian L."/>
            <person name="Martinez-Sanchez M."/>
            <person name="Wang M."/>
            <person name="Ileperuma N."/>
            <person name="Macnee N."/>
            <person name="Campin R."/>
            <person name="Mcatee P."/>
            <person name="Drummond R."/>
            <person name="Espley R."/>
            <person name="Ireland H."/>
            <person name="Wu R."/>
            <person name="Atkinson R."/>
            <person name="Karunairetnam S."/>
            <person name="Bulley S."/>
            <person name="Chunkath S."/>
            <person name="Hanley Z."/>
            <person name="Storey R."/>
            <person name="Thrimawithana A."/>
            <person name="Thomson S."/>
            <person name="David C."/>
            <person name="Testolin R."/>
        </authorList>
    </citation>
    <scope>NUCLEOTIDE SEQUENCE [LARGE SCALE GENOMIC DNA]</scope>
    <source>
        <strain evidence="4">cv. Red5</strain>
        <tissue evidence="3">Young leaf</tissue>
    </source>
</reference>
<dbReference type="OrthoDB" id="1850606at2759"/>